<dbReference type="Pfam" id="PF01925">
    <property type="entry name" value="TauE"/>
    <property type="match status" value="1"/>
</dbReference>
<feature type="transmembrane region" description="Helical" evidence="6">
    <location>
        <begin position="42"/>
        <end position="62"/>
    </location>
</feature>
<evidence type="ECO:0000256" key="5">
    <source>
        <dbReference type="ARBA" id="ARBA00023136"/>
    </source>
</evidence>
<evidence type="ECO:0000313" key="7">
    <source>
        <dbReference type="EMBL" id="SEK83699.1"/>
    </source>
</evidence>
<dbReference type="GO" id="GO:0005886">
    <property type="term" value="C:plasma membrane"/>
    <property type="evidence" value="ECO:0007669"/>
    <property type="project" value="UniProtKB-SubCell"/>
</dbReference>
<accession>A0A1H7KA50</accession>
<dbReference type="PANTHER" id="PTHR43701:SF2">
    <property type="entry name" value="MEMBRANE TRANSPORTER PROTEIN YJNA-RELATED"/>
    <property type="match status" value="1"/>
</dbReference>
<evidence type="ECO:0000256" key="6">
    <source>
        <dbReference type="RuleBase" id="RU363041"/>
    </source>
</evidence>
<gene>
    <name evidence="7" type="ORF">SAMN05216214_105209</name>
</gene>
<proteinExistence type="inferred from homology"/>
<feature type="transmembrane region" description="Helical" evidence="6">
    <location>
        <begin position="99"/>
        <end position="115"/>
    </location>
</feature>
<evidence type="ECO:0000256" key="4">
    <source>
        <dbReference type="ARBA" id="ARBA00022989"/>
    </source>
</evidence>
<dbReference type="STRING" id="1429083.GCA_001885685_01971"/>
<evidence type="ECO:0000256" key="1">
    <source>
        <dbReference type="ARBA" id="ARBA00004141"/>
    </source>
</evidence>
<keyword evidence="5 6" id="KW-0472">Membrane</keyword>
<keyword evidence="3 6" id="KW-0812">Transmembrane</keyword>
<evidence type="ECO:0000256" key="2">
    <source>
        <dbReference type="ARBA" id="ARBA00009142"/>
    </source>
</evidence>
<dbReference type="InterPro" id="IPR002781">
    <property type="entry name" value="TM_pro_TauE-like"/>
</dbReference>
<evidence type="ECO:0000256" key="3">
    <source>
        <dbReference type="ARBA" id="ARBA00022692"/>
    </source>
</evidence>
<name>A0A1H7KA50_9GAMM</name>
<feature type="transmembrane region" description="Helical" evidence="6">
    <location>
        <begin position="198"/>
        <end position="218"/>
    </location>
</feature>
<reference evidence="7 8" key="1">
    <citation type="submission" date="2016-10" db="EMBL/GenBank/DDBJ databases">
        <authorList>
            <person name="de Groot N.N."/>
        </authorList>
    </citation>
    <scope>NUCLEOTIDE SEQUENCE [LARGE SCALE GENOMIC DNA]</scope>
    <source>
        <strain evidence="7 8">JCM 19513</strain>
    </source>
</reference>
<comment type="similarity">
    <text evidence="2 6">Belongs to the 4-toluene sulfonate uptake permease (TSUP) (TC 2.A.102) family.</text>
</comment>
<dbReference type="PANTHER" id="PTHR43701">
    <property type="entry name" value="MEMBRANE TRANSPORTER PROTEIN MJ0441-RELATED"/>
    <property type="match status" value="1"/>
</dbReference>
<evidence type="ECO:0000313" key="8">
    <source>
        <dbReference type="Proteomes" id="UP000185766"/>
    </source>
</evidence>
<sequence length="250" mass="25239">MESLSLLLPGGIGVLLGLLLGLTGAGGSLIALPLLLSLHLPLVDAVGVSLGAVSIAALSGLLGRYRDVAWWPVFAIAISGIPGTALGQYLGSLLPEQPLIIAFCLLVLWLAQRLWRSASSAMHSLRANSHYPALVGSGIAVGSLSGLLGVGGGFLVVPLLRWLTPLNVMGAAASSLAVIVLVSGSGFALYAAQHDTPWPLLGSLIAGGVIGALLGNLLAKVIGGIHVQRVFAVLLVGVSLSTALYKLSGG</sequence>
<dbReference type="InterPro" id="IPR051598">
    <property type="entry name" value="TSUP/Inactive_protease-like"/>
</dbReference>
<dbReference type="RefSeq" id="WP_074866594.1">
    <property type="nucleotide sequence ID" value="NZ_FOAS01000005.1"/>
</dbReference>
<feature type="transmembrane region" description="Helical" evidence="6">
    <location>
        <begin position="12"/>
        <end position="35"/>
    </location>
</feature>
<feature type="transmembrane region" description="Helical" evidence="6">
    <location>
        <begin position="68"/>
        <end position="87"/>
    </location>
</feature>
<keyword evidence="6" id="KW-1003">Cell membrane</keyword>
<organism evidence="7 8">
    <name type="scientific">Atopomonas hussainii</name>
    <dbReference type="NCBI Taxonomy" id="1429083"/>
    <lineage>
        <taxon>Bacteria</taxon>
        <taxon>Pseudomonadati</taxon>
        <taxon>Pseudomonadota</taxon>
        <taxon>Gammaproteobacteria</taxon>
        <taxon>Pseudomonadales</taxon>
        <taxon>Pseudomonadaceae</taxon>
        <taxon>Atopomonas</taxon>
    </lineage>
</organism>
<dbReference type="AlphaFoldDB" id="A0A1H7KA50"/>
<feature type="transmembrane region" description="Helical" evidence="6">
    <location>
        <begin position="135"/>
        <end position="160"/>
    </location>
</feature>
<comment type="subcellular location">
    <subcellularLocation>
        <location evidence="6">Cell membrane</location>
        <topology evidence="6">Multi-pass membrane protein</topology>
    </subcellularLocation>
    <subcellularLocation>
        <location evidence="1">Membrane</location>
        <topology evidence="1">Multi-pass membrane protein</topology>
    </subcellularLocation>
</comment>
<feature type="transmembrane region" description="Helical" evidence="6">
    <location>
        <begin position="230"/>
        <end position="248"/>
    </location>
</feature>
<feature type="transmembrane region" description="Helical" evidence="6">
    <location>
        <begin position="172"/>
        <end position="192"/>
    </location>
</feature>
<dbReference type="Proteomes" id="UP000185766">
    <property type="component" value="Unassembled WGS sequence"/>
</dbReference>
<keyword evidence="4 6" id="KW-1133">Transmembrane helix</keyword>
<keyword evidence="8" id="KW-1185">Reference proteome</keyword>
<protein>
    <recommendedName>
        <fullName evidence="6">Probable membrane transporter protein</fullName>
    </recommendedName>
</protein>
<dbReference type="EMBL" id="FOAS01000005">
    <property type="protein sequence ID" value="SEK83699.1"/>
    <property type="molecule type" value="Genomic_DNA"/>
</dbReference>